<dbReference type="EMBL" id="PRDK01000010">
    <property type="protein sequence ID" value="MBE8715385.1"/>
    <property type="molecule type" value="Genomic_DNA"/>
</dbReference>
<dbReference type="PANTHER" id="PTHR34406">
    <property type="entry name" value="PROTEIN YCEI"/>
    <property type="match status" value="1"/>
</dbReference>
<dbReference type="InterPro" id="IPR007372">
    <property type="entry name" value="Lipid/polyisoprenoid-bd_YceI"/>
</dbReference>
<dbReference type="SMART" id="SM00867">
    <property type="entry name" value="YceI"/>
    <property type="match status" value="1"/>
</dbReference>
<sequence length="209" mass="21970">MNKLILLSAAAALVLASCAGNPEGKKAETKDSVETVNDLVGNSFAVDTTQSTVVWTGTKVTGAHTGTVKVKSGSLTVDNGALTGGNFVLDLNTISSTDLQGEYKDKLDGHLKAEDFFDVAKFPEASFAITTVKAGATASDVVISGNLTIKGISKNVTFDAKLTEVTETTVKASADFNIAREDWGVNYTGKEDDLISKEINFKINLVATK</sequence>
<name>A0A928V1H1_9SPHI</name>
<dbReference type="AlphaFoldDB" id="A0A928V1H1"/>
<evidence type="ECO:0000313" key="4">
    <source>
        <dbReference type="Proteomes" id="UP000616201"/>
    </source>
</evidence>
<gene>
    <name evidence="3" type="ORF">C4F49_17055</name>
</gene>
<feature type="signal peptide" evidence="1">
    <location>
        <begin position="1"/>
        <end position="19"/>
    </location>
</feature>
<evidence type="ECO:0000256" key="1">
    <source>
        <dbReference type="SAM" id="SignalP"/>
    </source>
</evidence>
<dbReference type="SUPFAM" id="SSF101874">
    <property type="entry name" value="YceI-like"/>
    <property type="match status" value="1"/>
</dbReference>
<dbReference type="PANTHER" id="PTHR34406:SF1">
    <property type="entry name" value="PROTEIN YCEI"/>
    <property type="match status" value="1"/>
</dbReference>
<reference evidence="3" key="1">
    <citation type="submission" date="2018-02" db="EMBL/GenBank/DDBJ databases">
        <authorList>
            <person name="Vasarhelyi B.M."/>
            <person name="Deshmukh S."/>
            <person name="Balint B."/>
            <person name="Kukolya J."/>
        </authorList>
    </citation>
    <scope>NUCLEOTIDE SEQUENCE</scope>
    <source>
        <strain evidence="3">KB22</strain>
    </source>
</reference>
<proteinExistence type="predicted"/>
<comment type="caution">
    <text evidence="3">The sequence shown here is derived from an EMBL/GenBank/DDBJ whole genome shotgun (WGS) entry which is preliminary data.</text>
</comment>
<dbReference type="Proteomes" id="UP000616201">
    <property type="component" value="Unassembled WGS sequence"/>
</dbReference>
<keyword evidence="4" id="KW-1185">Reference proteome</keyword>
<dbReference type="Pfam" id="PF04264">
    <property type="entry name" value="YceI"/>
    <property type="match status" value="1"/>
</dbReference>
<evidence type="ECO:0000259" key="2">
    <source>
        <dbReference type="SMART" id="SM00867"/>
    </source>
</evidence>
<feature type="domain" description="Lipid/polyisoprenoid-binding YceI-like" evidence="2">
    <location>
        <begin position="43"/>
        <end position="208"/>
    </location>
</feature>
<feature type="chain" id="PRO_5036864539" evidence="1">
    <location>
        <begin position="20"/>
        <end position="209"/>
    </location>
</feature>
<organism evidence="3 4">
    <name type="scientific">Sphingobacterium hungaricum</name>
    <dbReference type="NCBI Taxonomy" id="2082723"/>
    <lineage>
        <taxon>Bacteria</taxon>
        <taxon>Pseudomonadati</taxon>
        <taxon>Bacteroidota</taxon>
        <taxon>Sphingobacteriia</taxon>
        <taxon>Sphingobacteriales</taxon>
        <taxon>Sphingobacteriaceae</taxon>
        <taxon>Sphingobacterium</taxon>
    </lineage>
</organism>
<evidence type="ECO:0000313" key="3">
    <source>
        <dbReference type="EMBL" id="MBE8715385.1"/>
    </source>
</evidence>
<accession>A0A928V1H1</accession>
<dbReference type="Gene3D" id="2.40.128.110">
    <property type="entry name" value="Lipid/polyisoprenoid-binding, YceI-like"/>
    <property type="match status" value="1"/>
</dbReference>
<dbReference type="PROSITE" id="PS51257">
    <property type="entry name" value="PROKAR_LIPOPROTEIN"/>
    <property type="match status" value="1"/>
</dbReference>
<keyword evidence="1" id="KW-0732">Signal</keyword>
<dbReference type="RefSeq" id="WP_196934981.1">
    <property type="nucleotide sequence ID" value="NZ_MU158698.1"/>
</dbReference>
<protein>
    <submittedName>
        <fullName evidence="3">YceI family protein</fullName>
    </submittedName>
</protein>
<dbReference type="InterPro" id="IPR036761">
    <property type="entry name" value="TTHA0802/YceI-like_sf"/>
</dbReference>